<gene>
    <name evidence="3" type="ORF">SEMRO_427_G140720.1</name>
</gene>
<evidence type="ECO:0000259" key="2">
    <source>
        <dbReference type="PROSITE" id="PS50191"/>
    </source>
</evidence>
<proteinExistence type="predicted"/>
<protein>
    <submittedName>
        <fullName evidence="3">SEC14-like protein 5</fullName>
    </submittedName>
</protein>
<dbReference type="PANTHER" id="PTHR23324:SF83">
    <property type="entry name" value="SEC14-LIKE PROTEIN 2"/>
    <property type="match status" value="1"/>
</dbReference>
<dbReference type="PROSITE" id="PS50191">
    <property type="entry name" value="CRAL_TRIO"/>
    <property type="match status" value="1"/>
</dbReference>
<feature type="compositionally biased region" description="Basic and acidic residues" evidence="1">
    <location>
        <begin position="103"/>
        <end position="118"/>
    </location>
</feature>
<evidence type="ECO:0000313" key="3">
    <source>
        <dbReference type="EMBL" id="CAB9510244.1"/>
    </source>
</evidence>
<evidence type="ECO:0000313" key="4">
    <source>
        <dbReference type="Proteomes" id="UP001153069"/>
    </source>
</evidence>
<feature type="domain" description="CRAL-TRIO" evidence="2">
    <location>
        <begin position="201"/>
        <end position="395"/>
    </location>
</feature>
<dbReference type="GO" id="GO:0005737">
    <property type="term" value="C:cytoplasm"/>
    <property type="evidence" value="ECO:0007669"/>
    <property type="project" value="TreeGrafter"/>
</dbReference>
<dbReference type="OrthoDB" id="42535at2759"/>
<name>A0A9N8E207_9STRA</name>
<feature type="compositionally biased region" description="Basic residues" evidence="1">
    <location>
        <begin position="8"/>
        <end position="18"/>
    </location>
</feature>
<accession>A0A9N8E207</accession>
<dbReference type="SMART" id="SM00516">
    <property type="entry name" value="SEC14"/>
    <property type="match status" value="1"/>
</dbReference>
<dbReference type="InterPro" id="IPR051064">
    <property type="entry name" value="SEC14/CRAL-TRIO_domain"/>
</dbReference>
<dbReference type="AlphaFoldDB" id="A0A9N8E207"/>
<organism evidence="3 4">
    <name type="scientific">Seminavis robusta</name>
    <dbReference type="NCBI Taxonomy" id="568900"/>
    <lineage>
        <taxon>Eukaryota</taxon>
        <taxon>Sar</taxon>
        <taxon>Stramenopiles</taxon>
        <taxon>Ochrophyta</taxon>
        <taxon>Bacillariophyta</taxon>
        <taxon>Bacillariophyceae</taxon>
        <taxon>Bacillariophycidae</taxon>
        <taxon>Naviculales</taxon>
        <taxon>Naviculaceae</taxon>
        <taxon>Seminavis</taxon>
    </lineage>
</organism>
<feature type="region of interest" description="Disordered" evidence="1">
    <location>
        <begin position="72"/>
        <end position="118"/>
    </location>
</feature>
<dbReference type="EMBL" id="CAICTM010000426">
    <property type="protein sequence ID" value="CAB9510244.1"/>
    <property type="molecule type" value="Genomic_DNA"/>
</dbReference>
<dbReference type="InterPro" id="IPR001251">
    <property type="entry name" value="CRAL-TRIO_dom"/>
</dbReference>
<comment type="caution">
    <text evidence="3">The sequence shown here is derived from an EMBL/GenBank/DDBJ whole genome shotgun (WGS) entry which is preliminary data.</text>
</comment>
<keyword evidence="4" id="KW-1185">Reference proteome</keyword>
<dbReference type="PANTHER" id="PTHR23324">
    <property type="entry name" value="SEC14 RELATED PROTEIN"/>
    <property type="match status" value="1"/>
</dbReference>
<feature type="compositionally biased region" description="Polar residues" evidence="1">
    <location>
        <begin position="91"/>
        <end position="102"/>
    </location>
</feature>
<feature type="region of interest" description="Disordered" evidence="1">
    <location>
        <begin position="1"/>
        <end position="39"/>
    </location>
</feature>
<sequence length="471" mass="53158">MPSLLKKLSSRRRRRSTSSKKDLVGKTAARVRSNGSHIPMTSISIQKTMSESSIMVDSPVHSPVVKRASSNTFTEHTMSSSHSWSDHDSSVAPTSNSSTISADQEKLSKLDIPPRPEQSHWDEEQFLKVITVWDLSQEEVYMMRELEAKLFDVTHWKNNPFEVVRFMKGPQGYKPAEKLFRRMIKWRIANNVDSILDDYKPPPVLMDYCPSAILQGLDHDGDPVYLERAGATDVASLLKEFGHKALIRHTIWLRELCGRGAWIKDHEERMGRPITQVTIVYDLEGLNSRHLRPGVLPLFAHMMRLTQDNYTGPVKRMVIINCPSIFRVVWAIAKNFFDPWAVAKMTFTGPDDAEEKLSRFMDLEILPPCVSPTHGKGRAASGMPQRFEGGIPHAMDYTESISPELAIEKMPTQNHTLPEDFSSPDMDDSRGSISSRLLGSGFFDMNEYGDVLSSGFFDSDDVDCDIIDPLA</sequence>
<dbReference type="SUPFAM" id="SSF52087">
    <property type="entry name" value="CRAL/TRIO domain"/>
    <property type="match status" value="1"/>
</dbReference>
<dbReference type="InterPro" id="IPR036865">
    <property type="entry name" value="CRAL-TRIO_dom_sf"/>
</dbReference>
<dbReference type="Proteomes" id="UP001153069">
    <property type="component" value="Unassembled WGS sequence"/>
</dbReference>
<dbReference type="Pfam" id="PF00650">
    <property type="entry name" value="CRAL_TRIO"/>
    <property type="match status" value="1"/>
</dbReference>
<dbReference type="Gene3D" id="3.40.525.10">
    <property type="entry name" value="CRAL-TRIO lipid binding domain"/>
    <property type="match status" value="1"/>
</dbReference>
<reference evidence="3" key="1">
    <citation type="submission" date="2020-06" db="EMBL/GenBank/DDBJ databases">
        <authorList>
            <consortium name="Plant Systems Biology data submission"/>
        </authorList>
    </citation>
    <scope>NUCLEOTIDE SEQUENCE</scope>
    <source>
        <strain evidence="3">D6</strain>
    </source>
</reference>
<dbReference type="CDD" id="cd00170">
    <property type="entry name" value="SEC14"/>
    <property type="match status" value="1"/>
</dbReference>
<evidence type="ECO:0000256" key="1">
    <source>
        <dbReference type="SAM" id="MobiDB-lite"/>
    </source>
</evidence>